<dbReference type="Proteomes" id="UP001596549">
    <property type="component" value="Unassembled WGS sequence"/>
</dbReference>
<accession>A0ABW2NMG9</accession>
<dbReference type="EMBL" id="JBHTCP010000009">
    <property type="protein sequence ID" value="MFC7371007.1"/>
    <property type="molecule type" value="Genomic_DNA"/>
</dbReference>
<name>A0ABW2NMG9_9BACL</name>
<comment type="caution">
    <text evidence="1">The sequence shown here is derived from an EMBL/GenBank/DDBJ whole genome shotgun (WGS) entry which is preliminary data.</text>
</comment>
<gene>
    <name evidence="1" type="ORF">ACFQPF_04905</name>
</gene>
<keyword evidence="2" id="KW-1185">Reference proteome</keyword>
<reference evidence="2" key="1">
    <citation type="journal article" date="2019" name="Int. J. Syst. Evol. Microbiol.">
        <title>The Global Catalogue of Microorganisms (GCM) 10K type strain sequencing project: providing services to taxonomists for standard genome sequencing and annotation.</title>
        <authorList>
            <consortium name="The Broad Institute Genomics Platform"/>
            <consortium name="The Broad Institute Genome Sequencing Center for Infectious Disease"/>
            <person name="Wu L."/>
            <person name="Ma J."/>
        </authorList>
    </citation>
    <scope>NUCLEOTIDE SEQUENCE [LARGE SCALE GENOMIC DNA]</scope>
    <source>
        <strain evidence="2">NBRC 106396</strain>
    </source>
</reference>
<dbReference type="RefSeq" id="WP_379747138.1">
    <property type="nucleotide sequence ID" value="NZ_JBHTCP010000009.1"/>
</dbReference>
<evidence type="ECO:0000313" key="2">
    <source>
        <dbReference type="Proteomes" id="UP001596549"/>
    </source>
</evidence>
<proteinExistence type="predicted"/>
<sequence length="45" mass="5258">MKKMKYNLQSLIKKNKEELLNNKSELEKIEKKIDAKHTARAITAS</sequence>
<dbReference type="Pfam" id="PF13040">
    <property type="entry name" value="Fur_reg_FbpB"/>
    <property type="match status" value="1"/>
</dbReference>
<evidence type="ECO:0000313" key="1">
    <source>
        <dbReference type="EMBL" id="MFC7371007.1"/>
    </source>
</evidence>
<protein>
    <submittedName>
        <fullName evidence="1">FbpB family small basic protein</fullName>
    </submittedName>
</protein>
<organism evidence="1 2">
    <name type="scientific">Fictibacillus iocasae</name>
    <dbReference type="NCBI Taxonomy" id="2715437"/>
    <lineage>
        <taxon>Bacteria</taxon>
        <taxon>Bacillati</taxon>
        <taxon>Bacillota</taxon>
        <taxon>Bacilli</taxon>
        <taxon>Bacillales</taxon>
        <taxon>Fictibacillaceae</taxon>
        <taxon>Fictibacillus</taxon>
    </lineage>
</organism>
<dbReference type="InterPro" id="IPR025004">
    <property type="entry name" value="SenN/SenS"/>
</dbReference>